<protein>
    <submittedName>
        <fullName evidence="2">Glycosyltransferase</fullName>
    </submittedName>
</protein>
<dbReference type="PANTHER" id="PTHR22916">
    <property type="entry name" value="GLYCOSYLTRANSFERASE"/>
    <property type="match status" value="1"/>
</dbReference>
<evidence type="ECO:0000259" key="1">
    <source>
        <dbReference type="Pfam" id="PF00535"/>
    </source>
</evidence>
<evidence type="ECO:0000313" key="3">
    <source>
        <dbReference type="Proteomes" id="UP000886796"/>
    </source>
</evidence>
<feature type="domain" description="Glycosyltransferase 2-like" evidence="1">
    <location>
        <begin position="5"/>
        <end position="166"/>
    </location>
</feature>
<dbReference type="InterPro" id="IPR029044">
    <property type="entry name" value="Nucleotide-diphossugar_trans"/>
</dbReference>
<gene>
    <name evidence="2" type="ORF">IAB74_06890</name>
</gene>
<reference evidence="2" key="2">
    <citation type="journal article" date="2021" name="PeerJ">
        <title>Extensive microbial diversity within the chicken gut microbiome revealed by metagenomics and culture.</title>
        <authorList>
            <person name="Gilroy R."/>
            <person name="Ravi A."/>
            <person name="Getino M."/>
            <person name="Pursley I."/>
            <person name="Horton D.L."/>
            <person name="Alikhan N.F."/>
            <person name="Baker D."/>
            <person name="Gharbi K."/>
            <person name="Hall N."/>
            <person name="Watson M."/>
            <person name="Adriaenssens E.M."/>
            <person name="Foster-Nyarko E."/>
            <person name="Jarju S."/>
            <person name="Secka A."/>
            <person name="Antonio M."/>
            <person name="Oren A."/>
            <person name="Chaudhuri R.R."/>
            <person name="La Ragione R."/>
            <person name="Hildebrand F."/>
            <person name="Pallen M.J."/>
        </authorList>
    </citation>
    <scope>NUCLEOTIDE SEQUENCE</scope>
    <source>
        <strain evidence="2">13361</strain>
    </source>
</reference>
<accession>A0A9D0Z2S1</accession>
<dbReference type="EMBL" id="DVFK01000091">
    <property type="protein sequence ID" value="HIQ68216.1"/>
    <property type="molecule type" value="Genomic_DNA"/>
</dbReference>
<dbReference type="SUPFAM" id="SSF53448">
    <property type="entry name" value="Nucleotide-diphospho-sugar transferases"/>
    <property type="match status" value="1"/>
</dbReference>
<proteinExistence type="predicted"/>
<dbReference type="AlphaFoldDB" id="A0A9D0Z2S1"/>
<dbReference type="GO" id="GO:0016758">
    <property type="term" value="F:hexosyltransferase activity"/>
    <property type="evidence" value="ECO:0007669"/>
    <property type="project" value="UniProtKB-ARBA"/>
</dbReference>
<dbReference type="Proteomes" id="UP000886796">
    <property type="component" value="Unassembled WGS sequence"/>
</dbReference>
<dbReference type="Pfam" id="PF00535">
    <property type="entry name" value="Glycos_transf_2"/>
    <property type="match status" value="1"/>
</dbReference>
<comment type="caution">
    <text evidence="2">The sequence shown here is derived from an EMBL/GenBank/DDBJ whole genome shotgun (WGS) entry which is preliminary data.</text>
</comment>
<reference evidence="2" key="1">
    <citation type="submission" date="2020-10" db="EMBL/GenBank/DDBJ databases">
        <authorList>
            <person name="Gilroy R."/>
        </authorList>
    </citation>
    <scope>NUCLEOTIDE SEQUENCE</scope>
    <source>
        <strain evidence="2">13361</strain>
    </source>
</reference>
<organism evidence="2 3">
    <name type="scientific">Candidatus Faecousia excrementigallinarum</name>
    <dbReference type="NCBI Taxonomy" id="2840806"/>
    <lineage>
        <taxon>Bacteria</taxon>
        <taxon>Bacillati</taxon>
        <taxon>Bacillota</taxon>
        <taxon>Clostridia</taxon>
        <taxon>Eubacteriales</taxon>
        <taxon>Oscillospiraceae</taxon>
        <taxon>Faecousia</taxon>
    </lineage>
</organism>
<dbReference type="PANTHER" id="PTHR22916:SF3">
    <property type="entry name" value="UDP-GLCNAC:BETAGAL BETA-1,3-N-ACETYLGLUCOSAMINYLTRANSFERASE-LIKE PROTEIN 1"/>
    <property type="match status" value="1"/>
</dbReference>
<sequence>MARISVAMAACNGERYLPEQLDSILKQLLPEDEIVVSCDPSTDGTMQVLEAYCRRDSRVRVVPGPGKGIAGNFNNAIAHCTGNYIFISDQDDRWADNKRQRVVQAFGETGADMVIHNGVHTDEAMEPVSQPFFQMYRIGDGKLRNLLKPRYSGCCMAFTRELAKTILPIPENMDAYDHWLGTVGEWAGKITYVEDVLLYHRLHGGNVTPKRSRSLGTILKARGKLLLALGKRLHRKEGA</sequence>
<dbReference type="Gene3D" id="3.90.550.10">
    <property type="entry name" value="Spore Coat Polysaccharide Biosynthesis Protein SpsA, Chain A"/>
    <property type="match status" value="1"/>
</dbReference>
<dbReference type="InterPro" id="IPR001173">
    <property type="entry name" value="Glyco_trans_2-like"/>
</dbReference>
<name>A0A9D0Z2S1_9FIRM</name>
<evidence type="ECO:0000313" key="2">
    <source>
        <dbReference type="EMBL" id="HIQ68216.1"/>
    </source>
</evidence>